<dbReference type="GO" id="GO:0009055">
    <property type="term" value="F:electron transfer activity"/>
    <property type="evidence" value="ECO:0007669"/>
    <property type="project" value="UniProtKB-UniRule"/>
</dbReference>
<accession>A0A4V3HXP3</accession>
<proteinExistence type="predicted"/>
<dbReference type="GO" id="GO:0005506">
    <property type="term" value="F:iron ion binding"/>
    <property type="evidence" value="ECO:0007669"/>
    <property type="project" value="UniProtKB-UniRule"/>
</dbReference>
<dbReference type="PANTHER" id="PTHR36923">
    <property type="entry name" value="FERREDOXIN"/>
    <property type="match status" value="1"/>
</dbReference>
<protein>
    <recommendedName>
        <fullName evidence="8">Ferredoxin</fullName>
    </recommendedName>
</protein>
<comment type="caution">
    <text evidence="9">The sequence shown here is derived from an EMBL/GenBank/DDBJ whole genome shotgun (WGS) entry which is preliminary data.</text>
</comment>
<sequence>MPMDSVTVGIDHDICMGSGYCVREHPELFRMTTEGVAELYWGAKEPVLSAVPDKFRKAAEDASAICPAAAITVSDR</sequence>
<keyword evidence="5 8" id="KW-0408">Iron</keyword>
<dbReference type="Pfam" id="PF13459">
    <property type="entry name" value="Fer4_15"/>
    <property type="match status" value="1"/>
</dbReference>
<evidence type="ECO:0000256" key="7">
    <source>
        <dbReference type="ARBA" id="ARBA00023291"/>
    </source>
</evidence>
<comment type="function">
    <text evidence="8">Ferredoxins are iron-sulfur proteins that transfer electrons in a wide variety of metabolic reactions.</text>
</comment>
<keyword evidence="2 8" id="KW-0813">Transport</keyword>
<comment type="cofactor">
    <cofactor evidence="1">
        <name>[3Fe-4S] cluster</name>
        <dbReference type="ChEBI" id="CHEBI:21137"/>
    </cofactor>
</comment>
<keyword evidence="4 8" id="KW-0249">Electron transport</keyword>
<dbReference type="PRINTS" id="PR00352">
    <property type="entry name" value="3FE4SFRDOXIN"/>
</dbReference>
<evidence type="ECO:0000256" key="6">
    <source>
        <dbReference type="ARBA" id="ARBA00023014"/>
    </source>
</evidence>
<evidence type="ECO:0000256" key="3">
    <source>
        <dbReference type="ARBA" id="ARBA00022723"/>
    </source>
</evidence>
<keyword evidence="3 8" id="KW-0479">Metal-binding</keyword>
<dbReference type="InterPro" id="IPR001080">
    <property type="entry name" value="3Fe4S_ferredoxin"/>
</dbReference>
<keyword evidence="6 8" id="KW-0411">Iron-sulfur</keyword>
<dbReference type="AlphaFoldDB" id="A0A4V3HXP3"/>
<evidence type="ECO:0000313" key="10">
    <source>
        <dbReference type="Proteomes" id="UP000295117"/>
    </source>
</evidence>
<evidence type="ECO:0000256" key="2">
    <source>
        <dbReference type="ARBA" id="ARBA00022448"/>
    </source>
</evidence>
<dbReference type="SUPFAM" id="SSF54862">
    <property type="entry name" value="4Fe-4S ferredoxins"/>
    <property type="match status" value="1"/>
</dbReference>
<dbReference type="PANTHER" id="PTHR36923:SF3">
    <property type="entry name" value="FERREDOXIN"/>
    <property type="match status" value="1"/>
</dbReference>
<dbReference type="Proteomes" id="UP000295117">
    <property type="component" value="Unassembled WGS sequence"/>
</dbReference>
<name>A0A4V3HXP3_9MYCO</name>
<evidence type="ECO:0000256" key="5">
    <source>
        <dbReference type="ARBA" id="ARBA00023004"/>
    </source>
</evidence>
<keyword evidence="7" id="KW-0003">3Fe-4S</keyword>
<organism evidence="9 10">
    <name type="scientific">Mycobacteroides salmoniphilum</name>
    <dbReference type="NCBI Taxonomy" id="404941"/>
    <lineage>
        <taxon>Bacteria</taxon>
        <taxon>Bacillati</taxon>
        <taxon>Actinomycetota</taxon>
        <taxon>Actinomycetes</taxon>
        <taxon>Mycobacteriales</taxon>
        <taxon>Mycobacteriaceae</taxon>
        <taxon>Mycobacteroides</taxon>
    </lineage>
</organism>
<dbReference type="GO" id="GO:0051538">
    <property type="term" value="F:3 iron, 4 sulfur cluster binding"/>
    <property type="evidence" value="ECO:0007669"/>
    <property type="project" value="UniProtKB-KW"/>
</dbReference>
<dbReference type="Gene3D" id="3.30.70.20">
    <property type="match status" value="1"/>
</dbReference>
<gene>
    <name evidence="9" type="primary">subB_2</name>
    <name evidence="9" type="ORF">DE4585_04000</name>
</gene>
<reference evidence="9 10" key="1">
    <citation type="journal article" date="2019" name="Sci. Rep.">
        <title>Extended insight into the Mycobacterium chelonae-abscessus complex through whole genome sequencing of Mycobacterium salmoniphilum outbreak and Mycobacterium salmoniphilum-like strains.</title>
        <authorList>
            <person name="Behra P.R.K."/>
            <person name="Das S."/>
            <person name="Pettersson B.M.F."/>
            <person name="Shirreff L."/>
            <person name="DuCote T."/>
            <person name="Jacobsson K.G."/>
            <person name="Ennis D.G."/>
            <person name="Kirsebom L.A."/>
        </authorList>
    </citation>
    <scope>NUCLEOTIDE SEQUENCE [LARGE SCALE GENOMIC DNA]</scope>
    <source>
        <strain evidence="9 10">DE 4585</strain>
    </source>
</reference>
<evidence type="ECO:0000256" key="4">
    <source>
        <dbReference type="ARBA" id="ARBA00022982"/>
    </source>
</evidence>
<dbReference type="InterPro" id="IPR051269">
    <property type="entry name" value="Fe-S_cluster_ET"/>
</dbReference>
<dbReference type="EMBL" id="PECH01000009">
    <property type="protein sequence ID" value="TDZ78164.1"/>
    <property type="molecule type" value="Genomic_DNA"/>
</dbReference>
<evidence type="ECO:0000313" key="9">
    <source>
        <dbReference type="EMBL" id="TDZ78164.1"/>
    </source>
</evidence>
<evidence type="ECO:0000256" key="1">
    <source>
        <dbReference type="ARBA" id="ARBA00001927"/>
    </source>
</evidence>
<evidence type="ECO:0000256" key="8">
    <source>
        <dbReference type="RuleBase" id="RU368020"/>
    </source>
</evidence>